<dbReference type="Pfam" id="PF01047">
    <property type="entry name" value="MarR"/>
    <property type="match status" value="1"/>
</dbReference>
<sequence length="148" mass="16109">MSRPESQDTTVSTPARLRLAIGRLNRRMRLESSTDLTPLQTAVLVALEEHAPLRLTELARREAVTPPTMSRAIASLDEAGLLERRADPSDARSALIELSEPGRAAIERARTARTATLRSRLDRLSAEQRAALARALPALEALADVEPG</sequence>
<dbReference type="PANTHER" id="PTHR39515:SF2">
    <property type="entry name" value="HTH-TYPE TRANSCRIPTIONAL REGULATOR RV0880"/>
    <property type="match status" value="1"/>
</dbReference>
<gene>
    <name evidence="2" type="ORF">ACFPBZ_06140</name>
</gene>
<dbReference type="PROSITE" id="PS50995">
    <property type="entry name" value="HTH_MARR_2"/>
    <property type="match status" value="1"/>
</dbReference>
<dbReference type="RefSeq" id="WP_378035130.1">
    <property type="nucleotide sequence ID" value="NZ_JBHSIV010000005.1"/>
</dbReference>
<proteinExistence type="predicted"/>
<evidence type="ECO:0000259" key="1">
    <source>
        <dbReference type="PROSITE" id="PS50995"/>
    </source>
</evidence>
<name>A0ABV9YIS5_9PSEU</name>
<comment type="caution">
    <text evidence="2">The sequence shown here is derived from an EMBL/GenBank/DDBJ whole genome shotgun (WGS) entry which is preliminary data.</text>
</comment>
<dbReference type="EMBL" id="JBHSIV010000005">
    <property type="protein sequence ID" value="MFC5061776.1"/>
    <property type="molecule type" value="Genomic_DNA"/>
</dbReference>
<dbReference type="Gene3D" id="1.10.10.10">
    <property type="entry name" value="Winged helix-like DNA-binding domain superfamily/Winged helix DNA-binding domain"/>
    <property type="match status" value="1"/>
</dbReference>
<dbReference type="InterPro" id="IPR036388">
    <property type="entry name" value="WH-like_DNA-bd_sf"/>
</dbReference>
<dbReference type="Proteomes" id="UP001595947">
    <property type="component" value="Unassembled WGS sequence"/>
</dbReference>
<dbReference type="InterPro" id="IPR036390">
    <property type="entry name" value="WH_DNA-bd_sf"/>
</dbReference>
<dbReference type="InterPro" id="IPR052526">
    <property type="entry name" value="HTH-type_Bedaq_tolerance"/>
</dbReference>
<dbReference type="SMART" id="SM00347">
    <property type="entry name" value="HTH_MARR"/>
    <property type="match status" value="1"/>
</dbReference>
<organism evidence="2 3">
    <name type="scientific">Actinomycetospora atypica</name>
    <dbReference type="NCBI Taxonomy" id="1290095"/>
    <lineage>
        <taxon>Bacteria</taxon>
        <taxon>Bacillati</taxon>
        <taxon>Actinomycetota</taxon>
        <taxon>Actinomycetes</taxon>
        <taxon>Pseudonocardiales</taxon>
        <taxon>Pseudonocardiaceae</taxon>
        <taxon>Actinomycetospora</taxon>
    </lineage>
</organism>
<dbReference type="SUPFAM" id="SSF46785">
    <property type="entry name" value="Winged helix' DNA-binding domain"/>
    <property type="match status" value="1"/>
</dbReference>
<dbReference type="PANTHER" id="PTHR39515">
    <property type="entry name" value="CONSERVED PROTEIN"/>
    <property type="match status" value="1"/>
</dbReference>
<evidence type="ECO:0000313" key="2">
    <source>
        <dbReference type="EMBL" id="MFC5061776.1"/>
    </source>
</evidence>
<reference evidence="3" key="1">
    <citation type="journal article" date="2019" name="Int. J. Syst. Evol. Microbiol.">
        <title>The Global Catalogue of Microorganisms (GCM) 10K type strain sequencing project: providing services to taxonomists for standard genome sequencing and annotation.</title>
        <authorList>
            <consortium name="The Broad Institute Genomics Platform"/>
            <consortium name="The Broad Institute Genome Sequencing Center for Infectious Disease"/>
            <person name="Wu L."/>
            <person name="Ma J."/>
        </authorList>
    </citation>
    <scope>NUCLEOTIDE SEQUENCE [LARGE SCALE GENOMIC DNA]</scope>
    <source>
        <strain evidence="3">CGMCC 4.7093</strain>
    </source>
</reference>
<accession>A0ABV9YIS5</accession>
<feature type="domain" description="HTH marR-type" evidence="1">
    <location>
        <begin position="1"/>
        <end position="141"/>
    </location>
</feature>
<dbReference type="InterPro" id="IPR000835">
    <property type="entry name" value="HTH_MarR-typ"/>
</dbReference>
<keyword evidence="3" id="KW-1185">Reference proteome</keyword>
<protein>
    <submittedName>
        <fullName evidence="2">MarR family transcriptional regulator</fullName>
    </submittedName>
</protein>
<evidence type="ECO:0000313" key="3">
    <source>
        <dbReference type="Proteomes" id="UP001595947"/>
    </source>
</evidence>